<dbReference type="AlphaFoldDB" id="A0A4V5TMK5"/>
<proteinExistence type="predicted"/>
<dbReference type="Pfam" id="PF13899">
    <property type="entry name" value="Thioredoxin_7"/>
    <property type="match status" value="1"/>
</dbReference>
<keyword evidence="1" id="KW-0732">Signal</keyword>
<feature type="signal peptide" evidence="1">
    <location>
        <begin position="1"/>
        <end position="16"/>
    </location>
</feature>
<comment type="caution">
    <text evidence="2">The sequence shown here is derived from an EMBL/GenBank/DDBJ whole genome shotgun (WGS) entry which is preliminary data.</text>
</comment>
<dbReference type="EMBL" id="SZPX01000001">
    <property type="protein sequence ID" value="TKI71023.1"/>
    <property type="molecule type" value="Genomic_DNA"/>
</dbReference>
<evidence type="ECO:0000256" key="1">
    <source>
        <dbReference type="SAM" id="SignalP"/>
    </source>
</evidence>
<organism evidence="2 3">
    <name type="scientific">Sulfurimonas crateris</name>
    <dbReference type="NCBI Taxonomy" id="2574727"/>
    <lineage>
        <taxon>Bacteria</taxon>
        <taxon>Pseudomonadati</taxon>
        <taxon>Campylobacterota</taxon>
        <taxon>Epsilonproteobacteria</taxon>
        <taxon>Campylobacterales</taxon>
        <taxon>Sulfurimonadaceae</taxon>
        <taxon>Sulfurimonas</taxon>
    </lineage>
</organism>
<sequence length="136" mass="15701">MKALLAFLLTVLIASAQSYKEFAKEMGYETNYDTALKKAKDENKGLMVVIVTNNCPWCIRFEKTTLSDKTIDELIKKKYIPLIINKREGGFPPYLNTPLVPTTYIIDPKDEQSDYERMGFMGKAEFLELFEELELE</sequence>
<evidence type="ECO:0000313" key="3">
    <source>
        <dbReference type="Proteomes" id="UP000309561"/>
    </source>
</evidence>
<name>A0A4V5TMK5_9BACT</name>
<evidence type="ECO:0000313" key="2">
    <source>
        <dbReference type="EMBL" id="TKI71023.1"/>
    </source>
</evidence>
<keyword evidence="3" id="KW-1185">Reference proteome</keyword>
<dbReference type="RefSeq" id="WP_137011442.1">
    <property type="nucleotide sequence ID" value="NZ_SZPX01000001.1"/>
</dbReference>
<feature type="chain" id="PRO_5020559342" evidence="1">
    <location>
        <begin position="17"/>
        <end position="136"/>
    </location>
</feature>
<reference evidence="2 3" key="1">
    <citation type="submission" date="2019-04" db="EMBL/GenBank/DDBJ databases">
        <title>Sulfurimonas crateris sp. nov. a facultative anaerobic sulfur-oxidizing chemolithautotrophic bacterium isolated from a terrestrial mud vulcano.</title>
        <authorList>
            <person name="Ratnikova N.M."/>
            <person name="Slobodkin A.I."/>
            <person name="Merkel A.Y."/>
            <person name="Novikov A."/>
            <person name="Bonch-Osmolovskaya E.A."/>
            <person name="Slobodkina G.B."/>
        </authorList>
    </citation>
    <scope>NUCLEOTIDE SEQUENCE [LARGE SCALE GENOMIC DNA]</scope>
    <source>
        <strain evidence="2 3">SN118</strain>
    </source>
</reference>
<dbReference type="SUPFAM" id="SSF52833">
    <property type="entry name" value="Thioredoxin-like"/>
    <property type="match status" value="1"/>
</dbReference>
<dbReference type="Proteomes" id="UP000309561">
    <property type="component" value="Unassembled WGS sequence"/>
</dbReference>
<dbReference type="InterPro" id="IPR036249">
    <property type="entry name" value="Thioredoxin-like_sf"/>
</dbReference>
<gene>
    <name evidence="2" type="ORF">FCU45_01140</name>
</gene>
<protein>
    <submittedName>
        <fullName evidence="2">Thioredoxin family protein</fullName>
    </submittedName>
</protein>
<accession>A0A4V5TMK5</accession>
<dbReference type="OrthoDB" id="5372638at2"/>
<dbReference type="Gene3D" id="3.40.30.10">
    <property type="entry name" value="Glutaredoxin"/>
    <property type="match status" value="1"/>
</dbReference>